<keyword evidence="7" id="KW-1185">Reference proteome</keyword>
<comment type="similarity">
    <text evidence="2">Belongs to the bacterial solute-binding protein 5 family.</text>
</comment>
<dbReference type="EMBL" id="RBKS01000001">
    <property type="protein sequence ID" value="RKR73433.1"/>
    <property type="molecule type" value="Genomic_DNA"/>
</dbReference>
<comment type="subcellular location">
    <subcellularLocation>
        <location evidence="1">Cell envelope</location>
    </subcellularLocation>
</comment>
<dbReference type="InterPro" id="IPR039424">
    <property type="entry name" value="SBP_5"/>
</dbReference>
<dbReference type="OrthoDB" id="3225986at2"/>
<evidence type="ECO:0000313" key="6">
    <source>
        <dbReference type="EMBL" id="RKR73433.1"/>
    </source>
</evidence>
<feature type="domain" description="Solute-binding protein family 5" evidence="5">
    <location>
        <begin position="102"/>
        <end position="470"/>
    </location>
</feature>
<gene>
    <name evidence="6" type="ORF">C8E83_0526</name>
</gene>
<dbReference type="GO" id="GO:1904680">
    <property type="term" value="F:peptide transmembrane transporter activity"/>
    <property type="evidence" value="ECO:0007669"/>
    <property type="project" value="TreeGrafter"/>
</dbReference>
<evidence type="ECO:0000259" key="5">
    <source>
        <dbReference type="Pfam" id="PF00496"/>
    </source>
</evidence>
<accession>A0A495IBQ5</accession>
<dbReference type="RefSeq" id="WP_121368299.1">
    <property type="nucleotide sequence ID" value="NZ_RBKS01000001.1"/>
</dbReference>
<dbReference type="Gene3D" id="3.10.105.10">
    <property type="entry name" value="Dipeptide-binding Protein, Domain 3"/>
    <property type="match status" value="1"/>
</dbReference>
<dbReference type="Gene3D" id="3.90.76.10">
    <property type="entry name" value="Dipeptide-binding Protein, Domain 1"/>
    <property type="match status" value="1"/>
</dbReference>
<dbReference type="InterPro" id="IPR000914">
    <property type="entry name" value="SBP_5_dom"/>
</dbReference>
<dbReference type="AlphaFoldDB" id="A0A495IBQ5"/>
<evidence type="ECO:0000313" key="7">
    <source>
        <dbReference type="Proteomes" id="UP000280008"/>
    </source>
</evidence>
<evidence type="ECO:0000256" key="3">
    <source>
        <dbReference type="ARBA" id="ARBA00022448"/>
    </source>
</evidence>
<dbReference type="PANTHER" id="PTHR30290">
    <property type="entry name" value="PERIPLASMIC BINDING COMPONENT OF ABC TRANSPORTER"/>
    <property type="match status" value="1"/>
</dbReference>
<evidence type="ECO:0000256" key="4">
    <source>
        <dbReference type="ARBA" id="ARBA00022729"/>
    </source>
</evidence>
<reference evidence="6 7" key="1">
    <citation type="submission" date="2018-10" db="EMBL/GenBank/DDBJ databases">
        <title>Sequencing the genomes of 1000 actinobacteria strains.</title>
        <authorList>
            <person name="Klenk H.-P."/>
        </authorList>
    </citation>
    <scope>NUCLEOTIDE SEQUENCE [LARGE SCALE GENOMIC DNA]</scope>
    <source>
        <strain evidence="6 7">DSM 17894</strain>
    </source>
</reference>
<comment type="caution">
    <text evidence="6">The sequence shown here is derived from an EMBL/GenBank/DDBJ whole genome shotgun (WGS) entry which is preliminary data.</text>
</comment>
<keyword evidence="3" id="KW-0813">Transport</keyword>
<dbReference type="Gene3D" id="3.40.190.10">
    <property type="entry name" value="Periplasmic binding protein-like II"/>
    <property type="match status" value="1"/>
</dbReference>
<sequence length="554" mass="59874">MPIAPPVGRTPLRQRRVVKAGIALATAGLFVVLAACSSQGGSSSSASSDTLTIVEPDNNMGWAVDYAFSGLEQSINTQATLLKKPYEKTSENGVETQNASKFDPYLAKSVDVSSDGLTYTFHLTNAVSAHGNKLTAEDVLWSFQRKYNTPTAIAYGAGSPVLYDPAKQIKVIDTHTVSFTIARAGYGAQLKALLSDLIGEIYDSTWLKQHATKADPYAVKWSATHPNFGFGPYEVTTWNASSGATLVARKDFVLGQAAVKKIIVRVVPDSGARVTAVESGTADIAENVDPAASAQAKSNSNVIVPEVKDSNQYIEFPLVTNKAPFNNVKVRQAMAYAVPYDKIIKNVFHGLAVRNGSGFLDRKAPGYDGTGLPDYTYDVAKAKELLKEAGVTTPVKFALTVSASDSDMVNAAVQIQSAASAAGFDITINKVNQSQFNLQRSDHSSQAFILRDYAITMVPGYELTVYTAKGSGNNFADWEYQPFYDAVAKGYTYEDAYSAEAGKAWNAAEQIYIDQSPIVFIGQTQPNVLLNKKVSGYASRSDQWMDYYNLKLSK</sequence>
<dbReference type="SUPFAM" id="SSF53850">
    <property type="entry name" value="Periplasmic binding protein-like II"/>
    <property type="match status" value="1"/>
</dbReference>
<dbReference type="GO" id="GO:0015833">
    <property type="term" value="P:peptide transport"/>
    <property type="evidence" value="ECO:0007669"/>
    <property type="project" value="TreeGrafter"/>
</dbReference>
<dbReference type="PANTHER" id="PTHR30290:SF10">
    <property type="entry name" value="PERIPLASMIC OLIGOPEPTIDE-BINDING PROTEIN-RELATED"/>
    <property type="match status" value="1"/>
</dbReference>
<evidence type="ECO:0000256" key="2">
    <source>
        <dbReference type="ARBA" id="ARBA00005695"/>
    </source>
</evidence>
<protein>
    <submittedName>
        <fullName evidence="6">Peptide/nickel transport system substrate-binding protein</fullName>
    </submittedName>
</protein>
<evidence type="ECO:0000256" key="1">
    <source>
        <dbReference type="ARBA" id="ARBA00004196"/>
    </source>
</evidence>
<proteinExistence type="inferred from homology"/>
<dbReference type="Pfam" id="PF00496">
    <property type="entry name" value="SBP_bac_5"/>
    <property type="match status" value="1"/>
</dbReference>
<name>A0A495IBQ5_9MICO</name>
<organism evidence="6 7">
    <name type="scientific">Frondihabitans australicus</name>
    <dbReference type="NCBI Taxonomy" id="386892"/>
    <lineage>
        <taxon>Bacteria</taxon>
        <taxon>Bacillati</taxon>
        <taxon>Actinomycetota</taxon>
        <taxon>Actinomycetes</taxon>
        <taxon>Micrococcales</taxon>
        <taxon>Microbacteriaceae</taxon>
        <taxon>Frondihabitans</taxon>
    </lineage>
</organism>
<dbReference type="CDD" id="cd08512">
    <property type="entry name" value="PBP2_NikA_DppA_OppA_like_7"/>
    <property type="match status" value="1"/>
</dbReference>
<dbReference type="GO" id="GO:0030313">
    <property type="term" value="C:cell envelope"/>
    <property type="evidence" value="ECO:0007669"/>
    <property type="project" value="UniProtKB-SubCell"/>
</dbReference>
<keyword evidence="4" id="KW-0732">Signal</keyword>
<dbReference type="Proteomes" id="UP000280008">
    <property type="component" value="Unassembled WGS sequence"/>
</dbReference>